<dbReference type="Proteomes" id="UP001060336">
    <property type="component" value="Chromosome"/>
</dbReference>
<evidence type="ECO:0000313" key="7">
    <source>
        <dbReference type="Proteomes" id="UP001060336"/>
    </source>
</evidence>
<evidence type="ECO:0000256" key="2">
    <source>
        <dbReference type="ARBA" id="ARBA00009387"/>
    </source>
</evidence>
<comment type="similarity">
    <text evidence="2">Belongs to the virb1 family.</text>
</comment>
<dbReference type="KEGG" id="naci:NUH88_01760"/>
<evidence type="ECO:0000313" key="6">
    <source>
        <dbReference type="EMBL" id="UUX50425.1"/>
    </source>
</evidence>
<dbReference type="GO" id="GO:0004553">
    <property type="term" value="F:hydrolase activity, hydrolyzing O-glycosyl compounds"/>
    <property type="evidence" value="ECO:0007669"/>
    <property type="project" value="InterPro"/>
</dbReference>
<dbReference type="SUPFAM" id="SSF48435">
    <property type="entry name" value="Bacterial muramidases"/>
    <property type="match status" value="1"/>
</dbReference>
<proteinExistence type="inferred from homology"/>
<dbReference type="PROSITE" id="PS00922">
    <property type="entry name" value="TRANSGLYCOSYLASE"/>
    <property type="match status" value="1"/>
</dbReference>
<dbReference type="SUPFAM" id="SSF53955">
    <property type="entry name" value="Lysozyme-like"/>
    <property type="match status" value="1"/>
</dbReference>
<sequence length="709" mass="80230">MLFRYGPNPWAIVAVGGFLLSGLFASLPQVSFATTPVPEIRPGSPDVERPPLPMPRPGDLLVPKNSSTVYRRAFSFAENGKWSAINKLERQPKRPELEKVLLWLRLKDPRAGSGFDELSTFLRANPAWPGRRRLIELAELRMPEDLPAAAQKAWFAEIAPRSAAGRLKYLRSLEGGSDPAPLAEAARAYWHETPFGLSDHRAFLKRYRTLLRTEDHWIRLDRMLWKGYLSSARRVMPLVERDRQKLALARMTLRTQSPGVDGAINRVPDALRSDPGLQYERLRWRHRKGRKDSALELLWSVPAGQDFADLWWRERARQIRYALDDNRTEDAYLLSAAHIQQDGYTFAEAEWHAGWIALRFADKPTEALAAFTRLYDGVSTSISLARAAYWAGRAAEELEDTDKARHWYKRAADNPATFYGQLAQARLSTDAFRLPREPRPTRDARNQFRDSELVRTASALSRLGEDELARDFVLHLSYLADDGPEAVLVARLARELGYLDLAVRAARNAARKGIVLAETGYPTRYATEHGPLEPALMLAIIRQESGFDAEAKSRAGARGLMQLMPATARQVSKTVKQRYSQRRLTDDPYFNITLGRAYLSGLIDRFEGSYVLAIAAYNAGPGNVDRWLRERGDPRSGEVDVIDWIERIPFGETRNYVQRVLEGLIVYRDRLGRHSPVISWDKVSPRDVWCVTACGILIDAHQASAPLGE</sequence>
<evidence type="ECO:0000259" key="5">
    <source>
        <dbReference type="Pfam" id="PF01464"/>
    </source>
</evidence>
<evidence type="ECO:0000256" key="4">
    <source>
        <dbReference type="SAM" id="MobiDB-lite"/>
    </source>
</evidence>
<dbReference type="InterPro" id="IPR008258">
    <property type="entry name" value="Transglycosylase_SLT_dom_1"/>
</dbReference>
<dbReference type="GO" id="GO:0042597">
    <property type="term" value="C:periplasmic space"/>
    <property type="evidence" value="ECO:0007669"/>
    <property type="project" value="InterPro"/>
</dbReference>
<gene>
    <name evidence="6" type="ORF">NUH88_01760</name>
</gene>
<feature type="domain" description="Transglycosylase SLT" evidence="5">
    <location>
        <begin position="526"/>
        <end position="633"/>
    </location>
</feature>
<keyword evidence="7" id="KW-1185">Reference proteome</keyword>
<evidence type="ECO:0000256" key="1">
    <source>
        <dbReference type="ARBA" id="ARBA00007734"/>
    </source>
</evidence>
<dbReference type="GO" id="GO:0008933">
    <property type="term" value="F:peptidoglycan lytic transglycosylase activity"/>
    <property type="evidence" value="ECO:0007669"/>
    <property type="project" value="InterPro"/>
</dbReference>
<dbReference type="CDD" id="cd13401">
    <property type="entry name" value="Slt70-like"/>
    <property type="match status" value="1"/>
</dbReference>
<dbReference type="PANTHER" id="PTHR37423:SF2">
    <property type="entry name" value="MEMBRANE-BOUND LYTIC MUREIN TRANSGLYCOSYLASE C"/>
    <property type="match status" value="1"/>
</dbReference>
<organism evidence="6 7">
    <name type="scientific">Nisaea acidiphila</name>
    <dbReference type="NCBI Taxonomy" id="1862145"/>
    <lineage>
        <taxon>Bacteria</taxon>
        <taxon>Pseudomonadati</taxon>
        <taxon>Pseudomonadota</taxon>
        <taxon>Alphaproteobacteria</taxon>
        <taxon>Rhodospirillales</taxon>
        <taxon>Thalassobaculaceae</taxon>
        <taxon>Nisaea</taxon>
    </lineage>
</organism>
<dbReference type="GO" id="GO:0000270">
    <property type="term" value="P:peptidoglycan metabolic process"/>
    <property type="evidence" value="ECO:0007669"/>
    <property type="project" value="InterPro"/>
</dbReference>
<dbReference type="Gene3D" id="1.10.530.10">
    <property type="match status" value="1"/>
</dbReference>
<keyword evidence="3" id="KW-0732">Signal</keyword>
<comment type="similarity">
    <text evidence="1">Belongs to the transglycosylase Slt family.</text>
</comment>
<dbReference type="InterPro" id="IPR023346">
    <property type="entry name" value="Lysozyme-like_dom_sf"/>
</dbReference>
<dbReference type="Pfam" id="PF01464">
    <property type="entry name" value="SLT"/>
    <property type="match status" value="1"/>
</dbReference>
<dbReference type="Gene3D" id="1.25.20.10">
    <property type="entry name" value="Bacterial muramidases"/>
    <property type="match status" value="1"/>
</dbReference>
<dbReference type="AlphaFoldDB" id="A0A9J7AVD6"/>
<dbReference type="RefSeq" id="WP_257769593.1">
    <property type="nucleotide sequence ID" value="NZ_CP102480.1"/>
</dbReference>
<dbReference type="InterPro" id="IPR000189">
    <property type="entry name" value="Transglyc_AS"/>
</dbReference>
<dbReference type="EMBL" id="CP102480">
    <property type="protein sequence ID" value="UUX50425.1"/>
    <property type="molecule type" value="Genomic_DNA"/>
</dbReference>
<reference evidence="6" key="1">
    <citation type="submission" date="2022-08" db="EMBL/GenBank/DDBJ databases">
        <title>Nisaea acidiphila sp. nov., isolated from a marine algal debris and emended description of the genus Nisaea Urios et al. 2008.</title>
        <authorList>
            <person name="Kwon K."/>
        </authorList>
    </citation>
    <scope>NUCLEOTIDE SEQUENCE</scope>
    <source>
        <strain evidence="6">MEBiC11861</strain>
    </source>
</reference>
<dbReference type="PANTHER" id="PTHR37423">
    <property type="entry name" value="SOLUBLE LYTIC MUREIN TRANSGLYCOSYLASE-RELATED"/>
    <property type="match status" value="1"/>
</dbReference>
<protein>
    <submittedName>
        <fullName evidence="6">Lytic transglycosylase domain-containing protein</fullName>
    </submittedName>
</protein>
<name>A0A9J7AVD6_9PROT</name>
<accession>A0A9J7AVD6</accession>
<feature type="region of interest" description="Disordered" evidence="4">
    <location>
        <begin position="38"/>
        <end position="57"/>
    </location>
</feature>
<dbReference type="InterPro" id="IPR008939">
    <property type="entry name" value="Lytic_TGlycosylase_superhlx_U"/>
</dbReference>
<dbReference type="GO" id="GO:0016020">
    <property type="term" value="C:membrane"/>
    <property type="evidence" value="ECO:0007669"/>
    <property type="project" value="InterPro"/>
</dbReference>
<evidence type="ECO:0000256" key="3">
    <source>
        <dbReference type="ARBA" id="ARBA00022729"/>
    </source>
</evidence>